<keyword evidence="1" id="KW-0732">Signal</keyword>
<protein>
    <recommendedName>
        <fullName evidence="4">Outer membrane protein beta-barrel domain-containing protein</fullName>
    </recommendedName>
</protein>
<gene>
    <name evidence="2" type="ORF">K1Y79_28440</name>
</gene>
<evidence type="ECO:0008006" key="4">
    <source>
        <dbReference type="Google" id="ProtNLM"/>
    </source>
</evidence>
<reference evidence="2 3" key="1">
    <citation type="submission" date="2021-08" db="EMBL/GenBank/DDBJ databases">
        <title>The genome sequence of Chitinophaga sp. B61.</title>
        <authorList>
            <person name="Zhang X."/>
        </authorList>
    </citation>
    <scope>NUCLEOTIDE SEQUENCE [LARGE SCALE GENOMIC DNA]</scope>
    <source>
        <strain evidence="2 3">B61</strain>
    </source>
</reference>
<accession>A0ABS7GKP7</accession>
<sequence>MKKFFLLAAFCLTGITVTHAQRFIHGVGTGVFIDGSDRTTTKASTVLTYSPRFSFAETANTSVSVGIPLNVGVNGSAYYVFDGYEDYYEETSLGFMLNAPLMVNFNFGAGSSAGNKSRVGFFVGAGYGVHVGTTVYESYFFEGRYYESESHTETTTGPAGNIGIRIAVGAKKRHNIEINTFYMKGMSAHKPHIGGLTGIFNF</sequence>
<name>A0ABS7GKP7_9BACT</name>
<dbReference type="Proteomes" id="UP000812961">
    <property type="component" value="Unassembled WGS sequence"/>
</dbReference>
<comment type="caution">
    <text evidence="2">The sequence shown here is derived from an EMBL/GenBank/DDBJ whole genome shotgun (WGS) entry which is preliminary data.</text>
</comment>
<feature type="signal peptide" evidence="1">
    <location>
        <begin position="1"/>
        <end position="20"/>
    </location>
</feature>
<dbReference type="EMBL" id="JAICCF010000007">
    <property type="protein sequence ID" value="MBW8688298.1"/>
    <property type="molecule type" value="Genomic_DNA"/>
</dbReference>
<organism evidence="2 3">
    <name type="scientific">Chitinophaga rhizophila</name>
    <dbReference type="NCBI Taxonomy" id="2866212"/>
    <lineage>
        <taxon>Bacteria</taxon>
        <taxon>Pseudomonadati</taxon>
        <taxon>Bacteroidota</taxon>
        <taxon>Chitinophagia</taxon>
        <taxon>Chitinophagales</taxon>
        <taxon>Chitinophagaceae</taxon>
        <taxon>Chitinophaga</taxon>
    </lineage>
</organism>
<keyword evidence="3" id="KW-1185">Reference proteome</keyword>
<evidence type="ECO:0000256" key="1">
    <source>
        <dbReference type="SAM" id="SignalP"/>
    </source>
</evidence>
<feature type="chain" id="PRO_5046823435" description="Outer membrane protein beta-barrel domain-containing protein" evidence="1">
    <location>
        <begin position="21"/>
        <end position="202"/>
    </location>
</feature>
<evidence type="ECO:0000313" key="3">
    <source>
        <dbReference type="Proteomes" id="UP000812961"/>
    </source>
</evidence>
<proteinExistence type="predicted"/>
<evidence type="ECO:0000313" key="2">
    <source>
        <dbReference type="EMBL" id="MBW8688298.1"/>
    </source>
</evidence>
<dbReference type="RefSeq" id="WP_220253626.1">
    <property type="nucleotide sequence ID" value="NZ_JAICCF010000007.1"/>
</dbReference>